<dbReference type="PANTHER" id="PTHR10434">
    <property type="entry name" value="1-ACYL-SN-GLYCEROL-3-PHOSPHATE ACYLTRANSFERASE"/>
    <property type="match status" value="1"/>
</dbReference>
<evidence type="ECO:0000256" key="2">
    <source>
        <dbReference type="ARBA" id="ARBA00022679"/>
    </source>
</evidence>
<keyword evidence="2" id="KW-0808">Transferase</keyword>
<name>A0ABT2VL45_9ALTE</name>
<organism evidence="5 6">
    <name type="scientific">Alteromonas salexigens</name>
    <dbReference type="NCBI Taxonomy" id="2982530"/>
    <lineage>
        <taxon>Bacteria</taxon>
        <taxon>Pseudomonadati</taxon>
        <taxon>Pseudomonadota</taxon>
        <taxon>Gammaproteobacteria</taxon>
        <taxon>Alteromonadales</taxon>
        <taxon>Alteromonadaceae</taxon>
        <taxon>Alteromonas/Salinimonas group</taxon>
        <taxon>Alteromonas</taxon>
    </lineage>
</organism>
<dbReference type="EMBL" id="JAOTJC010000006">
    <property type="protein sequence ID" value="MCU7554022.1"/>
    <property type="molecule type" value="Genomic_DNA"/>
</dbReference>
<protein>
    <submittedName>
        <fullName evidence="5">Lysophospholipid acyltransferase family protein</fullName>
    </submittedName>
</protein>
<dbReference type="InterPro" id="IPR002123">
    <property type="entry name" value="Plipid/glycerol_acylTrfase"/>
</dbReference>
<dbReference type="GO" id="GO:0016746">
    <property type="term" value="F:acyltransferase activity"/>
    <property type="evidence" value="ECO:0007669"/>
    <property type="project" value="UniProtKB-KW"/>
</dbReference>
<proteinExistence type="predicted"/>
<dbReference type="RefSeq" id="WP_262992714.1">
    <property type="nucleotide sequence ID" value="NZ_JAOTJC010000006.1"/>
</dbReference>
<sequence length="205" mass="23177">MKQQLEEHIVPNLMPRRGSRWLARVASWGFRQRGWSAQGELVNDSRAILAVAPHTSNWDFFIGLFALFALRLRVSFFGKHTLFYPPLGWLMRRLGGIPIERSRAHGVVEAIASAIRKQEAMVLALAPEGTRKGVYPWKTGFLHIAKLAQIPVQLIALDYRKKCIVFGPVLSQVDNVEEQMQTIYAFYATVAGKYPQNCITTEPLA</sequence>
<evidence type="ECO:0000259" key="4">
    <source>
        <dbReference type="SMART" id="SM00563"/>
    </source>
</evidence>
<dbReference type="SUPFAM" id="SSF69593">
    <property type="entry name" value="Glycerol-3-phosphate (1)-acyltransferase"/>
    <property type="match status" value="1"/>
</dbReference>
<comment type="caution">
    <text evidence="5">The sequence shown here is derived from an EMBL/GenBank/DDBJ whole genome shotgun (WGS) entry which is preliminary data.</text>
</comment>
<reference evidence="6" key="1">
    <citation type="submission" date="2023-07" db="EMBL/GenBank/DDBJ databases">
        <title>Study on multiphase classification of strain Alteromonas salexigens isolated from the Yellow Sea.</title>
        <authorList>
            <person name="Sun L."/>
        </authorList>
    </citation>
    <scope>NUCLEOTIDE SEQUENCE [LARGE SCALE GENOMIC DNA]</scope>
    <source>
        <strain evidence="6">ASW11-19</strain>
    </source>
</reference>
<accession>A0ABT2VL45</accession>
<dbReference type="PANTHER" id="PTHR10434:SF9">
    <property type="entry name" value="PHOSPHOLIPID_GLYCEROL ACYLTRANSFERASE DOMAIN-CONTAINING PROTEIN"/>
    <property type="match status" value="1"/>
</dbReference>
<gene>
    <name evidence="5" type="ORF">OCL06_05360</name>
</gene>
<evidence type="ECO:0000256" key="3">
    <source>
        <dbReference type="ARBA" id="ARBA00023315"/>
    </source>
</evidence>
<dbReference type="Proteomes" id="UP001209257">
    <property type="component" value="Unassembled WGS sequence"/>
</dbReference>
<dbReference type="Pfam" id="PF01553">
    <property type="entry name" value="Acyltransferase"/>
    <property type="match status" value="1"/>
</dbReference>
<comment type="pathway">
    <text evidence="1">Lipid metabolism.</text>
</comment>
<feature type="domain" description="Phospholipid/glycerol acyltransferase" evidence="4">
    <location>
        <begin position="48"/>
        <end position="160"/>
    </location>
</feature>
<evidence type="ECO:0000313" key="6">
    <source>
        <dbReference type="Proteomes" id="UP001209257"/>
    </source>
</evidence>
<keyword evidence="6" id="KW-1185">Reference proteome</keyword>
<evidence type="ECO:0000256" key="1">
    <source>
        <dbReference type="ARBA" id="ARBA00005189"/>
    </source>
</evidence>
<evidence type="ECO:0000313" key="5">
    <source>
        <dbReference type="EMBL" id="MCU7554022.1"/>
    </source>
</evidence>
<dbReference type="CDD" id="cd07988">
    <property type="entry name" value="LPLAT_ABO13168-like"/>
    <property type="match status" value="1"/>
</dbReference>
<dbReference type="SMART" id="SM00563">
    <property type="entry name" value="PlsC"/>
    <property type="match status" value="1"/>
</dbReference>
<keyword evidence="3 5" id="KW-0012">Acyltransferase</keyword>